<dbReference type="AlphaFoldDB" id="A0A128FBM2"/>
<accession>A0A128FBM2</accession>
<feature type="chain" id="PRO_5007282316" evidence="1">
    <location>
        <begin position="24"/>
        <end position="179"/>
    </location>
</feature>
<evidence type="ECO:0000313" key="3">
    <source>
        <dbReference type="Proteomes" id="UP000073601"/>
    </source>
</evidence>
<evidence type="ECO:0000256" key="1">
    <source>
        <dbReference type="SAM" id="SignalP"/>
    </source>
</evidence>
<protein>
    <submittedName>
        <fullName evidence="2">Invasion associated locus B (IalB) protein</fullName>
    </submittedName>
</protein>
<name>A0A128FBM2_9GAMM</name>
<keyword evidence="1" id="KW-0732">Signal</keyword>
<dbReference type="Proteomes" id="UP000073601">
    <property type="component" value="Unassembled WGS sequence"/>
</dbReference>
<proteinExistence type="predicted"/>
<feature type="signal peptide" evidence="1">
    <location>
        <begin position="1"/>
        <end position="23"/>
    </location>
</feature>
<dbReference type="EMBL" id="FIZY01000025">
    <property type="protein sequence ID" value="CZF83724.1"/>
    <property type="molecule type" value="Genomic_DNA"/>
</dbReference>
<dbReference type="RefSeq" id="WP_062710795.1">
    <property type="nucleotide sequence ID" value="NZ_CAWRCI010000025.1"/>
</dbReference>
<dbReference type="InterPro" id="IPR038696">
    <property type="entry name" value="IalB_sf"/>
</dbReference>
<dbReference type="Gene3D" id="2.60.40.1880">
    <property type="entry name" value="Invasion associated locus B (IalB) protein"/>
    <property type="match status" value="1"/>
</dbReference>
<reference evidence="3" key="1">
    <citation type="submission" date="2016-02" db="EMBL/GenBank/DDBJ databases">
        <authorList>
            <person name="Rodrigo-Torres Lidia"/>
            <person name="Arahal R.David."/>
        </authorList>
    </citation>
    <scope>NUCLEOTIDE SEQUENCE [LARGE SCALE GENOMIC DNA]</scope>
    <source>
        <strain evidence="3">CECT 8713</strain>
    </source>
</reference>
<sequence length="179" mass="20318">MKRQVLKTSNLFWLLLLSSFQLAAFPGEVRSYFKDWLVVCQEISNSRNSGICRANASVRDKSAFNYGDGTVFQLTLQRGISTYYTIEFYNVLDGKYPSDRVTFQIDNDPAMTFSAQPNSLNGVKLSAEDTQKLIPAMKAGRWMKIDYVSQSGNEVSYRLSLRGVTASLLFIEQFYINRG</sequence>
<organism evidence="2 3">
    <name type="scientific">Grimontia marina</name>
    <dbReference type="NCBI Taxonomy" id="646534"/>
    <lineage>
        <taxon>Bacteria</taxon>
        <taxon>Pseudomonadati</taxon>
        <taxon>Pseudomonadota</taxon>
        <taxon>Gammaproteobacteria</taxon>
        <taxon>Vibrionales</taxon>
        <taxon>Vibrionaceae</taxon>
        <taxon>Grimontia</taxon>
    </lineage>
</organism>
<keyword evidence="3" id="KW-1185">Reference proteome</keyword>
<gene>
    <name evidence="2" type="ORF">GMA8713_02775</name>
</gene>
<evidence type="ECO:0000313" key="2">
    <source>
        <dbReference type="EMBL" id="CZF83724.1"/>
    </source>
</evidence>